<reference evidence="2" key="3">
    <citation type="submission" date="2021-05" db="UniProtKB">
        <authorList>
            <consortium name="EnsemblPlants"/>
        </authorList>
    </citation>
    <scope>IDENTIFICATION</scope>
    <source>
        <strain evidence="2">cv. B73</strain>
    </source>
</reference>
<sequence>MRPGARRPWRAEDAGLEERAEKGPGRDAGGRAGRFGRASWEAGRAGAPRRGGSLARARLPWANRGGSKSSREPWMEEWRKVRHAGERGSGAGRKWDGAREEAELACDVEARRRGAHHGHEGEMEVEDRLGRRPKKIPRRIRIRSWRRIGKIRGSAAKEISVRD</sequence>
<name>A0A804LRH7_MAIZE</name>
<evidence type="ECO:0000313" key="2">
    <source>
        <dbReference type="EnsemblPlants" id="Zm00001eb031090_P001"/>
    </source>
</evidence>
<protein>
    <submittedName>
        <fullName evidence="2">Uncharacterized protein</fullName>
    </submittedName>
</protein>
<feature type="compositionally biased region" description="Basic and acidic residues" evidence="1">
    <location>
        <begin position="111"/>
        <end position="130"/>
    </location>
</feature>
<organism evidence="2 3">
    <name type="scientific">Zea mays</name>
    <name type="common">Maize</name>
    <dbReference type="NCBI Taxonomy" id="4577"/>
    <lineage>
        <taxon>Eukaryota</taxon>
        <taxon>Viridiplantae</taxon>
        <taxon>Streptophyta</taxon>
        <taxon>Embryophyta</taxon>
        <taxon>Tracheophyta</taxon>
        <taxon>Spermatophyta</taxon>
        <taxon>Magnoliopsida</taxon>
        <taxon>Liliopsida</taxon>
        <taxon>Poales</taxon>
        <taxon>Poaceae</taxon>
        <taxon>PACMAD clade</taxon>
        <taxon>Panicoideae</taxon>
        <taxon>Andropogonodae</taxon>
        <taxon>Andropogoneae</taxon>
        <taxon>Tripsacinae</taxon>
        <taxon>Zea</taxon>
    </lineage>
</organism>
<evidence type="ECO:0000256" key="1">
    <source>
        <dbReference type="SAM" id="MobiDB-lite"/>
    </source>
</evidence>
<feature type="compositionally biased region" description="Low complexity" evidence="1">
    <location>
        <begin position="35"/>
        <end position="60"/>
    </location>
</feature>
<dbReference type="EnsemblPlants" id="Zm00001eb031090_T001">
    <property type="protein sequence ID" value="Zm00001eb031090_P001"/>
    <property type="gene ID" value="Zm00001eb031090"/>
</dbReference>
<accession>A0A804LRH7</accession>
<reference evidence="3" key="1">
    <citation type="submission" date="2015-12" db="EMBL/GenBank/DDBJ databases">
        <title>Update maize B73 reference genome by single molecule sequencing technologies.</title>
        <authorList>
            <consortium name="Maize Genome Sequencing Project"/>
            <person name="Ware D."/>
        </authorList>
    </citation>
    <scope>NUCLEOTIDE SEQUENCE [LARGE SCALE GENOMIC DNA]</scope>
    <source>
        <strain evidence="3">cv. B73</strain>
    </source>
</reference>
<dbReference type="InParanoid" id="A0A804LRH7"/>
<proteinExistence type="predicted"/>
<feature type="compositionally biased region" description="Basic and acidic residues" evidence="1">
    <location>
        <begin position="9"/>
        <end position="29"/>
    </location>
</feature>
<keyword evidence="3" id="KW-1185">Reference proteome</keyword>
<feature type="region of interest" description="Disordered" evidence="1">
    <location>
        <begin position="1"/>
        <end position="73"/>
    </location>
</feature>
<dbReference type="Gramene" id="Zm00001eb031090_T001">
    <property type="protein sequence ID" value="Zm00001eb031090_P001"/>
    <property type="gene ID" value="Zm00001eb031090"/>
</dbReference>
<dbReference type="Proteomes" id="UP000007305">
    <property type="component" value="Chromosome 1"/>
</dbReference>
<dbReference type="AlphaFoldDB" id="A0A804LRH7"/>
<feature type="region of interest" description="Disordered" evidence="1">
    <location>
        <begin position="111"/>
        <end position="131"/>
    </location>
</feature>
<evidence type="ECO:0000313" key="3">
    <source>
        <dbReference type="Proteomes" id="UP000007305"/>
    </source>
</evidence>
<reference evidence="2" key="2">
    <citation type="submission" date="2019-07" db="EMBL/GenBank/DDBJ databases">
        <authorList>
            <person name="Seetharam A."/>
            <person name="Woodhouse M."/>
            <person name="Cannon E."/>
        </authorList>
    </citation>
    <scope>NUCLEOTIDE SEQUENCE [LARGE SCALE GENOMIC DNA]</scope>
    <source>
        <strain evidence="2">cv. B73</strain>
    </source>
</reference>